<comment type="subcellular location">
    <subcellularLocation>
        <location evidence="1 6">Nucleus</location>
    </subcellularLocation>
</comment>
<evidence type="ECO:0000313" key="10">
    <source>
        <dbReference type="EMBL" id="KAJ4450876.1"/>
    </source>
</evidence>
<keyword evidence="11" id="KW-1185">Reference proteome</keyword>
<comment type="function">
    <text evidence="6">DNA-dependent RNA polymerase catalyzes the transcription of DNA into RNA using the four ribonucleoside triphosphates as substrates. Specific core component of RNA polymerase III which synthesizes small RNAs, such as 5S rRNA and tRNAs.</text>
</comment>
<organism evidence="10 11">
    <name type="scientific">Periplaneta americana</name>
    <name type="common">American cockroach</name>
    <name type="synonym">Blatta americana</name>
    <dbReference type="NCBI Taxonomy" id="6978"/>
    <lineage>
        <taxon>Eukaryota</taxon>
        <taxon>Metazoa</taxon>
        <taxon>Ecdysozoa</taxon>
        <taxon>Arthropoda</taxon>
        <taxon>Hexapoda</taxon>
        <taxon>Insecta</taxon>
        <taxon>Pterygota</taxon>
        <taxon>Neoptera</taxon>
        <taxon>Polyneoptera</taxon>
        <taxon>Dictyoptera</taxon>
        <taxon>Blattodea</taxon>
        <taxon>Blattoidea</taxon>
        <taxon>Blattidae</taxon>
        <taxon>Blattinae</taxon>
        <taxon>Periplaneta</taxon>
    </lineage>
</organism>
<evidence type="ECO:0000313" key="11">
    <source>
        <dbReference type="Proteomes" id="UP001148838"/>
    </source>
</evidence>
<evidence type="ECO:0000256" key="2">
    <source>
        <dbReference type="ARBA" id="ARBA00007206"/>
    </source>
</evidence>
<dbReference type="InterPro" id="IPR013197">
    <property type="entry name" value="RNA_pol_III_RPC82-rel_HTH"/>
</dbReference>
<dbReference type="Gene3D" id="1.10.10.10">
    <property type="entry name" value="Winged helix-like DNA-binding domain superfamily/Winged helix DNA-binding domain"/>
    <property type="match status" value="4"/>
</dbReference>
<keyword evidence="3 6" id="KW-0240">DNA-directed RNA polymerase</keyword>
<dbReference type="Pfam" id="PF20912">
    <property type="entry name" value="RPC3_helical"/>
    <property type="match status" value="1"/>
</dbReference>
<dbReference type="Pfam" id="PF05645">
    <property type="entry name" value="RNA_pol_Rpc82"/>
    <property type="match status" value="1"/>
</dbReference>
<dbReference type="InterPro" id="IPR055207">
    <property type="entry name" value="POLR3C_WHD"/>
</dbReference>
<dbReference type="InterPro" id="IPR008806">
    <property type="entry name" value="RNA_pol_III_Rpc82_C"/>
</dbReference>
<dbReference type="PANTHER" id="PTHR12949">
    <property type="entry name" value="RNA POLYMERASE III DNA DIRECTED -RELATED"/>
    <property type="match status" value="1"/>
</dbReference>
<evidence type="ECO:0000256" key="6">
    <source>
        <dbReference type="RuleBase" id="RU367076"/>
    </source>
</evidence>
<feature type="domain" description="DNA-directed RNA polymerase III subunit RPC3 winged-helix" evidence="9">
    <location>
        <begin position="325"/>
        <end position="402"/>
    </location>
</feature>
<evidence type="ECO:0000256" key="5">
    <source>
        <dbReference type="ARBA" id="ARBA00023242"/>
    </source>
</evidence>
<name>A0ABQ8TXJ7_PERAM</name>
<dbReference type="PANTHER" id="PTHR12949:SF0">
    <property type="entry name" value="DNA-DIRECTED RNA POLYMERASE III SUBUNIT RPC3"/>
    <property type="match status" value="1"/>
</dbReference>
<feature type="domain" description="RNA polymerase III subunit RPC82-related helix-turn-helix" evidence="8">
    <location>
        <begin position="7"/>
        <end position="66"/>
    </location>
</feature>
<dbReference type="InterPro" id="IPR036388">
    <property type="entry name" value="WH-like_DNA-bd_sf"/>
</dbReference>
<evidence type="ECO:0000259" key="9">
    <source>
        <dbReference type="Pfam" id="PF22536"/>
    </source>
</evidence>
<accession>A0ABQ8TXJ7</accession>
<feature type="domain" description="RNA polymerase III Rpc82 C -terminal" evidence="7">
    <location>
        <begin position="191"/>
        <end position="319"/>
    </location>
</feature>
<comment type="caution">
    <text evidence="10">The sequence shown here is derived from an EMBL/GenBank/DDBJ whole genome shotgun (WGS) entry which is preliminary data.</text>
</comment>
<evidence type="ECO:0000256" key="1">
    <source>
        <dbReference type="ARBA" id="ARBA00004123"/>
    </source>
</evidence>
<comment type="subunit">
    <text evidence="6">Component of the RNA polymerase III (Pol III) complex consisting of 17 subunits.</text>
</comment>
<dbReference type="Gene3D" id="6.10.140.1450">
    <property type="match status" value="1"/>
</dbReference>
<evidence type="ECO:0000259" key="7">
    <source>
        <dbReference type="Pfam" id="PF05645"/>
    </source>
</evidence>
<proteinExistence type="inferred from homology"/>
<dbReference type="Pfam" id="PF08221">
    <property type="entry name" value="HTH_9"/>
    <property type="match status" value="1"/>
</dbReference>
<gene>
    <name evidence="10" type="ORF">ANN_02308</name>
</gene>
<comment type="similarity">
    <text evidence="2 6">Belongs to the eukaryotic RPC3/POLR3C RNA polymerase subunit family.</text>
</comment>
<dbReference type="InterPro" id="IPR039748">
    <property type="entry name" value="RPC3"/>
</dbReference>
<keyword evidence="4 6" id="KW-0804">Transcription</keyword>
<evidence type="ECO:0000259" key="8">
    <source>
        <dbReference type="Pfam" id="PF08221"/>
    </source>
</evidence>
<evidence type="ECO:0000256" key="4">
    <source>
        <dbReference type="ARBA" id="ARBA00023163"/>
    </source>
</evidence>
<dbReference type="Proteomes" id="UP001148838">
    <property type="component" value="Unassembled WGS sequence"/>
</dbReference>
<protein>
    <recommendedName>
        <fullName evidence="6">DNA-directed RNA polymerase III subunit RPC3</fullName>
        <shortName evidence="6">RNA polymerase III subunit C3</shortName>
    </recommendedName>
</protein>
<evidence type="ECO:0000256" key="3">
    <source>
        <dbReference type="ARBA" id="ARBA00022478"/>
    </source>
</evidence>
<dbReference type="EMBL" id="JAJSOF020000001">
    <property type="protein sequence ID" value="KAJ4450876.1"/>
    <property type="molecule type" value="Genomic_DNA"/>
</dbReference>
<keyword evidence="5 6" id="KW-0539">Nucleus</keyword>
<dbReference type="Pfam" id="PF22536">
    <property type="entry name" value="WHD_POLR3C"/>
    <property type="match status" value="1"/>
</dbReference>
<sequence>MSTQFGKLCSLILLEHFGEIVQKVGNDLYKCQAKPLSLIVNSTKLPLQKVKQALRVMVKYGFVTFAPGPVPNRAVYTLLPEKVILILRYPRYLLLVKTQYGDEAEMLVEEILRQGQDTASRVIIRAVSRLKESLKEEKVCLVTLRDKFATLVNKQFLMRCPSPGEETGVPVLTIKETLLYLPPDLNLKALSNIEEGKSGDAGDEGIYWRVNLDRFHQDFRDQIMVSAISRRLDDNAGELLRHLLKQMYLRTEAWAATSNPIPFTELREAVRKQSSHPLLGQYVDQYLKIMEEDSSGFISKVGDSSGGQYSINMKTAFIQLTWTTIENIVMERFGSKAARIFRLVRAKKFVEQEQIQQVAMIPAKEAKLLTYRLLEENFIQMQELRKSLSNNVPNKTFFLFHIDLNQVARMVLEMCYKALFNAMTRREHERSENRRMIEKQQRIESITLNMREQGATPEQLAEIEEMLTPPEQALIDKVRTMINRLSEAELQLDETMFILQLYLIYQL</sequence>
<reference evidence="10 11" key="1">
    <citation type="journal article" date="2022" name="Allergy">
        <title>Genome assembly and annotation of Periplaneta americana reveal a comprehensive cockroach allergen profile.</title>
        <authorList>
            <person name="Wang L."/>
            <person name="Xiong Q."/>
            <person name="Saelim N."/>
            <person name="Wang L."/>
            <person name="Nong W."/>
            <person name="Wan A.T."/>
            <person name="Shi M."/>
            <person name="Liu X."/>
            <person name="Cao Q."/>
            <person name="Hui J.H.L."/>
            <person name="Sookrung N."/>
            <person name="Leung T.F."/>
            <person name="Tungtrongchitr A."/>
            <person name="Tsui S.K.W."/>
        </authorList>
    </citation>
    <scope>NUCLEOTIDE SEQUENCE [LARGE SCALE GENOMIC DNA]</scope>
    <source>
        <strain evidence="10">PWHHKU_190912</strain>
    </source>
</reference>